<dbReference type="OrthoDB" id="339817at2"/>
<evidence type="ECO:0000313" key="5">
    <source>
        <dbReference type="Proteomes" id="UP000034196"/>
    </source>
</evidence>
<name>A0A1J4NW54_9ACTN</name>
<dbReference type="AlphaFoldDB" id="A0A1J4NW54"/>
<dbReference type="STRING" id="1428628.WN71_017925"/>
<evidence type="ECO:0000256" key="2">
    <source>
        <dbReference type="SAM" id="SignalP"/>
    </source>
</evidence>
<protein>
    <recommendedName>
        <fullName evidence="3">Right handed beta helix domain-containing protein</fullName>
    </recommendedName>
</protein>
<accession>A0A1J4NW54</accession>
<dbReference type="InterPro" id="IPR012334">
    <property type="entry name" value="Pectin_lyas_fold"/>
</dbReference>
<gene>
    <name evidence="4" type="ORF">WN71_017925</name>
</gene>
<feature type="chain" id="PRO_5009631288" description="Right handed beta helix domain-containing protein" evidence="2">
    <location>
        <begin position="28"/>
        <end position="403"/>
    </location>
</feature>
<dbReference type="Pfam" id="PF13229">
    <property type="entry name" value="Beta_helix"/>
    <property type="match status" value="1"/>
</dbReference>
<dbReference type="SUPFAM" id="SSF51126">
    <property type="entry name" value="Pectin lyase-like"/>
    <property type="match status" value="1"/>
</dbReference>
<comment type="caution">
    <text evidence="4">The sequence shown here is derived from an EMBL/GenBank/DDBJ whole genome shotgun (WGS) entry which is preliminary data.</text>
</comment>
<evidence type="ECO:0000259" key="3">
    <source>
        <dbReference type="Pfam" id="PF13229"/>
    </source>
</evidence>
<dbReference type="Proteomes" id="UP000034196">
    <property type="component" value="Unassembled WGS sequence"/>
</dbReference>
<dbReference type="SMART" id="SM00710">
    <property type="entry name" value="PbH1"/>
    <property type="match status" value="7"/>
</dbReference>
<feature type="domain" description="Right handed beta helix" evidence="3">
    <location>
        <begin position="146"/>
        <end position="285"/>
    </location>
</feature>
<keyword evidence="2" id="KW-0732">Signal</keyword>
<evidence type="ECO:0000313" key="4">
    <source>
        <dbReference type="EMBL" id="OIJ66571.1"/>
    </source>
</evidence>
<keyword evidence="5" id="KW-1185">Reference proteome</keyword>
<evidence type="ECO:0000256" key="1">
    <source>
        <dbReference type="SAM" id="MobiDB-lite"/>
    </source>
</evidence>
<dbReference type="InterPro" id="IPR006626">
    <property type="entry name" value="PbH1"/>
</dbReference>
<dbReference type="EMBL" id="LAVA02000038">
    <property type="protein sequence ID" value="OIJ66571.1"/>
    <property type="molecule type" value="Genomic_DNA"/>
</dbReference>
<proteinExistence type="predicted"/>
<feature type="signal peptide" evidence="2">
    <location>
        <begin position="1"/>
        <end position="27"/>
    </location>
</feature>
<organism evidence="4 5">
    <name type="scientific">Streptomyces mangrovisoli</name>
    <dbReference type="NCBI Taxonomy" id="1428628"/>
    <lineage>
        <taxon>Bacteria</taxon>
        <taxon>Bacillati</taxon>
        <taxon>Actinomycetota</taxon>
        <taxon>Actinomycetes</taxon>
        <taxon>Kitasatosporales</taxon>
        <taxon>Streptomycetaceae</taxon>
        <taxon>Streptomyces</taxon>
    </lineage>
</organism>
<feature type="compositionally biased region" description="Basic residues" evidence="1">
    <location>
        <begin position="126"/>
        <end position="137"/>
    </location>
</feature>
<dbReference type="RefSeq" id="WP_046584965.1">
    <property type="nucleotide sequence ID" value="NZ_LAVA02000038.1"/>
</dbReference>
<reference evidence="4" key="1">
    <citation type="submission" date="2016-10" db="EMBL/GenBank/DDBJ databases">
        <title>Genome sequence of Streptomyces mangrovisoli MUSC 149.</title>
        <authorList>
            <person name="Lee L.-H."/>
            <person name="Ser H.-L."/>
        </authorList>
    </citation>
    <scope>NUCLEOTIDE SEQUENCE [LARGE SCALE GENOMIC DNA]</scope>
    <source>
        <strain evidence="4">MUSC 149</strain>
    </source>
</reference>
<dbReference type="InterPro" id="IPR039448">
    <property type="entry name" value="Beta_helix"/>
</dbReference>
<dbReference type="Gene3D" id="2.160.20.10">
    <property type="entry name" value="Single-stranded right-handed beta-helix, Pectin lyase-like"/>
    <property type="match status" value="1"/>
</dbReference>
<dbReference type="InterPro" id="IPR011050">
    <property type="entry name" value="Pectin_lyase_fold/virulence"/>
</dbReference>
<sequence>MKKSHIVPLACAAGLLGVGLGAAPAPAAHEVHLVHEGQSIQKAVDAAQPGDTVVVLAGVYHESVTVRTRGLTLRGLGASTVIEPTAAQLAAAAAPATGTAAAPKKEAAKKSAAKKATKKAADKAAKKAAKKSARKRTPVAPTCEGSGNGICVIGTKDKALSGVMVTDLTVRDFPKNGVWAMGTDRLTVRGVVAVNNGQWGIAQERSTRAVIRGNSVRGSGDAGLFLGNTVSAEQGATDTLGTRVVHNDLRDNRIGLTVRRLRDLTVTRNVMTANCAAVFVVGDENKPKAGDITIGGNRIERNNKYCAKTARLPFLQGSGIILTGAENTQVMRNTITGNTGTSPLSGGIVLFKSFVGVTSEHNRITDNTLSGNGPADLVNQEATASGNVFQSNSCRASRPTGLC</sequence>
<feature type="region of interest" description="Disordered" evidence="1">
    <location>
        <begin position="98"/>
        <end position="141"/>
    </location>
</feature>